<dbReference type="EMBL" id="CAADFH010000161">
    <property type="protein sequence ID" value="VFK01795.1"/>
    <property type="molecule type" value="Genomic_DNA"/>
</dbReference>
<keyword evidence="8" id="KW-0175">Coiled coil</keyword>
<evidence type="ECO:0000256" key="3">
    <source>
        <dbReference type="ARBA" id="ARBA00022603"/>
    </source>
</evidence>
<dbReference type="InterPro" id="IPR022749">
    <property type="entry name" value="D12N6_MeTrfase_N"/>
</dbReference>
<dbReference type="SUPFAM" id="SSF53335">
    <property type="entry name" value="S-adenosyl-L-methionine-dependent methyltransferases"/>
    <property type="match status" value="1"/>
</dbReference>
<dbReference type="GO" id="GO:0009007">
    <property type="term" value="F:site-specific DNA-methyltransferase (adenine-specific) activity"/>
    <property type="evidence" value="ECO:0007669"/>
    <property type="project" value="UniProtKB-EC"/>
</dbReference>
<dbReference type="GO" id="GO:0032259">
    <property type="term" value="P:methylation"/>
    <property type="evidence" value="ECO:0007669"/>
    <property type="project" value="UniProtKB-KW"/>
</dbReference>
<gene>
    <name evidence="11" type="ORF">BECKLFY1418A_GA0070994_11614</name>
</gene>
<accession>A0A450VAI5</accession>
<evidence type="ECO:0000259" key="10">
    <source>
        <dbReference type="Pfam" id="PF12161"/>
    </source>
</evidence>
<keyword evidence="5" id="KW-0949">S-adenosyl-L-methionine</keyword>
<dbReference type="InterPro" id="IPR029063">
    <property type="entry name" value="SAM-dependent_MTases_sf"/>
</dbReference>
<dbReference type="PRINTS" id="PR00507">
    <property type="entry name" value="N12N6MTFRASE"/>
</dbReference>
<keyword evidence="4" id="KW-0808">Transferase</keyword>
<dbReference type="Gene3D" id="1.20.1260.30">
    <property type="match status" value="1"/>
</dbReference>
<reference evidence="11" key="1">
    <citation type="submission" date="2019-02" db="EMBL/GenBank/DDBJ databases">
        <authorList>
            <person name="Gruber-Vodicka R. H."/>
            <person name="Seah K. B. B."/>
        </authorList>
    </citation>
    <scope>NUCLEOTIDE SEQUENCE</scope>
    <source>
        <strain evidence="11">BECK_M6</strain>
    </source>
</reference>
<protein>
    <recommendedName>
        <fullName evidence="2">site-specific DNA-methyltransferase (adenine-specific)</fullName>
        <ecNumber evidence="2">2.1.1.72</ecNumber>
    </recommendedName>
</protein>
<evidence type="ECO:0000256" key="4">
    <source>
        <dbReference type="ARBA" id="ARBA00022679"/>
    </source>
</evidence>
<evidence type="ECO:0000256" key="7">
    <source>
        <dbReference type="ARBA" id="ARBA00047942"/>
    </source>
</evidence>
<dbReference type="EC" id="2.1.1.72" evidence="2"/>
<sequence>MPGTANNNQTKILYGPKSVNDAVKSICDIMRRGNVTSAVQYVPELTWILFLCALDDIDREMQEESDALGVTYTPPLHEPYRWRDWAAPDGDIRKGLDEKSPGSMFAFVNDGLIPYLKGLKGRPGATARQKVISEIMSGVRQVGIDTERNFLDVLDRVHRFRHRTMDKDHVFGLSQVYEGLLLKMGEKNNDGGQFFTPRQVIRAMVRVIDPRIGETIYDPGSGTGGFLAQSYEHIEEAIDAVGASDEQYAILKERTFYGCEKESLIYPIALANLVLHGIDHPHIWHGNTLTGREIHGDLFASAPHRFDVVLTNPPFGGKEGKDARNRFDYKTNATQVLYLQHVMDTLKPKGRCGIVVDEGLLFRTNEEAFVETKRRLLDECNLWCVVSLPGGVFTQAGASVKTNLLFFTKGECTKAIWYYDLSDLKVTKRRPLTLARFGDFFQCLPARSQSKASWTVDVVVRRERAASRARPFHDRAREKSREAAHWKERLRKLRALVPVERDAAAIEEASDKLKRLTRAARQFIAKATGIENAVYDLRASNPNKRLGVDTRTPDELLAIIEEKGEEVRKALAVVGSVSSKGLRDG</sequence>
<keyword evidence="3" id="KW-0489">Methyltransferase</keyword>
<evidence type="ECO:0000256" key="6">
    <source>
        <dbReference type="ARBA" id="ARBA00022747"/>
    </source>
</evidence>
<evidence type="ECO:0000256" key="8">
    <source>
        <dbReference type="SAM" id="Coils"/>
    </source>
</evidence>
<keyword evidence="6" id="KW-0680">Restriction system</keyword>
<evidence type="ECO:0000256" key="5">
    <source>
        <dbReference type="ARBA" id="ARBA00022691"/>
    </source>
</evidence>
<dbReference type="GO" id="GO:0009307">
    <property type="term" value="P:DNA restriction-modification system"/>
    <property type="evidence" value="ECO:0007669"/>
    <property type="project" value="UniProtKB-KW"/>
</dbReference>
<dbReference type="Pfam" id="PF12161">
    <property type="entry name" value="HsdM_N"/>
    <property type="match status" value="1"/>
</dbReference>
<proteinExistence type="inferred from homology"/>
<dbReference type="PANTHER" id="PTHR42933:SF4">
    <property type="entry name" value="TYPE I RESTRICTION ENZYME ECOKI METHYLASE SUBUNIT"/>
    <property type="match status" value="1"/>
</dbReference>
<dbReference type="InterPro" id="IPR051537">
    <property type="entry name" value="DNA_Adenine_Mtase"/>
</dbReference>
<dbReference type="InterPro" id="IPR003356">
    <property type="entry name" value="DNA_methylase_A-5"/>
</dbReference>
<feature type="domain" description="DNA methylase adenine-specific" evidence="9">
    <location>
        <begin position="173"/>
        <end position="447"/>
    </location>
</feature>
<dbReference type="Pfam" id="PF02384">
    <property type="entry name" value="N6_Mtase"/>
    <property type="match status" value="1"/>
</dbReference>
<organism evidence="11">
    <name type="scientific">Candidatus Kentrum sp. LFY</name>
    <dbReference type="NCBI Taxonomy" id="2126342"/>
    <lineage>
        <taxon>Bacteria</taxon>
        <taxon>Pseudomonadati</taxon>
        <taxon>Pseudomonadota</taxon>
        <taxon>Gammaproteobacteria</taxon>
        <taxon>Candidatus Kentrum</taxon>
    </lineage>
</organism>
<comment type="catalytic activity">
    <reaction evidence="7">
        <text>a 2'-deoxyadenosine in DNA + S-adenosyl-L-methionine = an N(6)-methyl-2'-deoxyadenosine in DNA + S-adenosyl-L-homocysteine + H(+)</text>
        <dbReference type="Rhea" id="RHEA:15197"/>
        <dbReference type="Rhea" id="RHEA-COMP:12418"/>
        <dbReference type="Rhea" id="RHEA-COMP:12419"/>
        <dbReference type="ChEBI" id="CHEBI:15378"/>
        <dbReference type="ChEBI" id="CHEBI:57856"/>
        <dbReference type="ChEBI" id="CHEBI:59789"/>
        <dbReference type="ChEBI" id="CHEBI:90615"/>
        <dbReference type="ChEBI" id="CHEBI:90616"/>
        <dbReference type="EC" id="2.1.1.72"/>
    </reaction>
</comment>
<dbReference type="InterPro" id="IPR038333">
    <property type="entry name" value="T1MK-like_N_sf"/>
</dbReference>
<dbReference type="Gene3D" id="3.40.50.150">
    <property type="entry name" value="Vaccinia Virus protein VP39"/>
    <property type="match status" value="1"/>
</dbReference>
<evidence type="ECO:0000256" key="1">
    <source>
        <dbReference type="ARBA" id="ARBA00006594"/>
    </source>
</evidence>
<evidence type="ECO:0000313" key="11">
    <source>
        <dbReference type="EMBL" id="VFK01795.1"/>
    </source>
</evidence>
<dbReference type="GO" id="GO:0008170">
    <property type="term" value="F:N-methyltransferase activity"/>
    <property type="evidence" value="ECO:0007669"/>
    <property type="project" value="InterPro"/>
</dbReference>
<dbReference type="PROSITE" id="PS00092">
    <property type="entry name" value="N6_MTASE"/>
    <property type="match status" value="1"/>
</dbReference>
<dbReference type="AlphaFoldDB" id="A0A450VAI5"/>
<name>A0A450VAI5_9GAMM</name>
<comment type="similarity">
    <text evidence="1">Belongs to the N(4)/N(6)-methyltransferase family.</text>
</comment>
<evidence type="ECO:0000259" key="9">
    <source>
        <dbReference type="Pfam" id="PF02384"/>
    </source>
</evidence>
<dbReference type="GO" id="GO:0003677">
    <property type="term" value="F:DNA binding"/>
    <property type="evidence" value="ECO:0007669"/>
    <property type="project" value="InterPro"/>
</dbReference>
<dbReference type="PANTHER" id="PTHR42933">
    <property type="entry name" value="SLR6095 PROTEIN"/>
    <property type="match status" value="1"/>
</dbReference>
<feature type="domain" description="N6 adenine-specific DNA methyltransferase N-terminal" evidence="10">
    <location>
        <begin position="21"/>
        <end position="119"/>
    </location>
</feature>
<evidence type="ECO:0000256" key="2">
    <source>
        <dbReference type="ARBA" id="ARBA00011900"/>
    </source>
</evidence>
<feature type="coiled-coil region" evidence="8">
    <location>
        <begin position="476"/>
        <end position="526"/>
    </location>
</feature>
<dbReference type="InterPro" id="IPR002052">
    <property type="entry name" value="DNA_methylase_N6_adenine_CS"/>
</dbReference>